<dbReference type="Pfam" id="PF00497">
    <property type="entry name" value="SBP_bac_3"/>
    <property type="match status" value="1"/>
</dbReference>
<dbReference type="PANTHER" id="PTHR30085:SF7">
    <property type="entry name" value="AMINO-ACID ABC TRANSPORTER-BINDING PROTEIN YHDW-RELATED"/>
    <property type="match status" value="1"/>
</dbReference>
<comment type="similarity">
    <text evidence="1 4">Belongs to the bacterial solute-binding protein 3 family.</text>
</comment>
<feature type="chain" id="PRO_5032889679" evidence="5">
    <location>
        <begin position="25"/>
        <end position="348"/>
    </location>
</feature>
<sequence>MSKKGLLLVVTAMFIALVGGVVTAQEAVDVELGEITQRIIDRGELICGANQSLTGFGFVNDEGEFEGFDVDLCRAVAAAVLGDANAVSFRPLTSSERQAAIQSGEIDMMSRNTTWTLSRDVVWGAIFGPTMFYDGQGIGTTADMGVSSGLELDGASICVQTGTTTELNIADFVEANGLDIEIQVYPDANSTWEAFLSGACEAWTTDKSGIASFHATSEDPGSLVILPDTLSKEPLGPLSPAGDEQFAEIVAWTMFGLITAEEEGITSENIDEFLESDDPEIGRLLGVGDNISGDYLGLDNDFMVEVIRQVGNYGEIYERNLAPLGLSREGTVNALWEDGGLLYAPPFR</sequence>
<dbReference type="KEGG" id="pmet:G4Y79_23000"/>
<dbReference type="Gene3D" id="3.40.190.10">
    <property type="entry name" value="Periplasmic binding protein-like II"/>
    <property type="match status" value="2"/>
</dbReference>
<reference evidence="7 8" key="1">
    <citation type="submission" date="2020-02" db="EMBL/GenBank/DDBJ databases">
        <authorList>
            <person name="Zheng R.K."/>
            <person name="Sun C.M."/>
        </authorList>
    </citation>
    <scope>NUCLEOTIDE SEQUENCE [LARGE SCALE GENOMIC DNA]</scope>
    <source>
        <strain evidence="8">rifampicinis</strain>
    </source>
</reference>
<dbReference type="CDD" id="cd13692">
    <property type="entry name" value="PBP2_BztA"/>
    <property type="match status" value="1"/>
</dbReference>
<keyword evidence="8" id="KW-1185">Reference proteome</keyword>
<dbReference type="InterPro" id="IPR001638">
    <property type="entry name" value="Solute-binding_3/MltF_N"/>
</dbReference>
<dbReference type="PROSITE" id="PS01039">
    <property type="entry name" value="SBP_BACTERIAL_3"/>
    <property type="match status" value="1"/>
</dbReference>
<evidence type="ECO:0000256" key="5">
    <source>
        <dbReference type="SAM" id="SignalP"/>
    </source>
</evidence>
<feature type="signal peptide" evidence="5">
    <location>
        <begin position="1"/>
        <end position="24"/>
    </location>
</feature>
<dbReference type="PANTHER" id="PTHR30085">
    <property type="entry name" value="AMINO ACID ABC TRANSPORTER PERMEASE"/>
    <property type="match status" value="1"/>
</dbReference>
<proteinExistence type="inferred from homology"/>
<dbReference type="Proteomes" id="UP000594468">
    <property type="component" value="Chromosome"/>
</dbReference>
<name>A0A7S8E945_9CHLR</name>
<evidence type="ECO:0000256" key="4">
    <source>
        <dbReference type="RuleBase" id="RU003744"/>
    </source>
</evidence>
<evidence type="ECO:0000313" key="8">
    <source>
        <dbReference type="Proteomes" id="UP000594468"/>
    </source>
</evidence>
<dbReference type="InterPro" id="IPR051455">
    <property type="entry name" value="Bact_solute-bind_prot3"/>
</dbReference>
<feature type="domain" description="Solute-binding protein family 3/N-terminal" evidence="6">
    <location>
        <begin position="44"/>
        <end position="273"/>
    </location>
</feature>
<protein>
    <submittedName>
        <fullName evidence="7">Amino acid ABC transporter substrate-binding protein</fullName>
    </submittedName>
</protein>
<evidence type="ECO:0000256" key="1">
    <source>
        <dbReference type="ARBA" id="ARBA00010333"/>
    </source>
</evidence>
<dbReference type="AlphaFoldDB" id="A0A7S8E945"/>
<dbReference type="RefSeq" id="WP_195170588.1">
    <property type="nucleotide sequence ID" value="NZ_CP062983.1"/>
</dbReference>
<dbReference type="SMART" id="SM00062">
    <property type="entry name" value="PBPb"/>
    <property type="match status" value="1"/>
</dbReference>
<evidence type="ECO:0000256" key="3">
    <source>
        <dbReference type="ARBA" id="ARBA00022729"/>
    </source>
</evidence>
<accession>A0A7S8E945</accession>
<evidence type="ECO:0000256" key="2">
    <source>
        <dbReference type="ARBA" id="ARBA00022448"/>
    </source>
</evidence>
<evidence type="ECO:0000259" key="6">
    <source>
        <dbReference type="SMART" id="SM00062"/>
    </source>
</evidence>
<gene>
    <name evidence="7" type="ORF">G4Y79_23000</name>
</gene>
<keyword evidence="3 5" id="KW-0732">Signal</keyword>
<dbReference type="SUPFAM" id="SSF53850">
    <property type="entry name" value="Periplasmic binding protein-like II"/>
    <property type="match status" value="1"/>
</dbReference>
<dbReference type="EMBL" id="CP062983">
    <property type="protein sequence ID" value="QPC82519.1"/>
    <property type="molecule type" value="Genomic_DNA"/>
</dbReference>
<evidence type="ECO:0000313" key="7">
    <source>
        <dbReference type="EMBL" id="QPC82519.1"/>
    </source>
</evidence>
<dbReference type="GO" id="GO:0006865">
    <property type="term" value="P:amino acid transport"/>
    <property type="evidence" value="ECO:0007669"/>
    <property type="project" value="TreeGrafter"/>
</dbReference>
<dbReference type="InterPro" id="IPR018313">
    <property type="entry name" value="SBP_3_CS"/>
</dbReference>
<keyword evidence="2" id="KW-0813">Transport</keyword>
<organism evidence="7 8">
    <name type="scientific">Phototrophicus methaneseepsis</name>
    <dbReference type="NCBI Taxonomy" id="2710758"/>
    <lineage>
        <taxon>Bacteria</taxon>
        <taxon>Bacillati</taxon>
        <taxon>Chloroflexota</taxon>
        <taxon>Candidatus Thermofontia</taxon>
        <taxon>Phototrophicales</taxon>
        <taxon>Phototrophicaceae</taxon>
        <taxon>Phototrophicus</taxon>
    </lineage>
</organism>